<keyword evidence="2" id="KW-0810">Translation regulation</keyword>
<sequence>MKTSSNMAYLVANAAADKKAKDIRILNVDGLSSIADYFVVCSGGSDVQVKAIAEEIEHKMEEEGIQVTHKEGHQFGKWILLDYGNVIAHIFYEEEREFYGIERLWADAQEIVF</sequence>
<dbReference type="NCBIfam" id="TIGR00090">
    <property type="entry name" value="rsfS_iojap_ybeB"/>
    <property type="match status" value="1"/>
</dbReference>
<comment type="subcellular location">
    <subcellularLocation>
        <location evidence="2">Cytoplasm</location>
    </subcellularLocation>
</comment>
<dbReference type="PANTHER" id="PTHR21043">
    <property type="entry name" value="IOJAP SUPERFAMILY ORTHOLOG"/>
    <property type="match status" value="1"/>
</dbReference>
<proteinExistence type="inferred from homology"/>
<dbReference type="GO" id="GO:0090071">
    <property type="term" value="P:negative regulation of ribosome biogenesis"/>
    <property type="evidence" value="ECO:0007669"/>
    <property type="project" value="UniProtKB-UniRule"/>
</dbReference>
<evidence type="ECO:0000256" key="1">
    <source>
        <dbReference type="ARBA" id="ARBA00010574"/>
    </source>
</evidence>
<keyword evidence="2" id="KW-0678">Repressor</keyword>
<dbReference type="Proteomes" id="UP000036756">
    <property type="component" value="Unassembled WGS sequence"/>
</dbReference>
<dbReference type="SUPFAM" id="SSF81301">
    <property type="entry name" value="Nucleotidyltransferase"/>
    <property type="match status" value="1"/>
</dbReference>
<dbReference type="Gene3D" id="3.30.460.10">
    <property type="entry name" value="Beta Polymerase, domain 2"/>
    <property type="match status" value="1"/>
</dbReference>
<gene>
    <name evidence="2 3" type="primary">rsfS</name>
    <name evidence="3" type="ORF">CLCY_2c03200</name>
</gene>
<dbReference type="PANTHER" id="PTHR21043:SF0">
    <property type="entry name" value="MITOCHONDRIAL ASSEMBLY OF RIBOSOMAL LARGE SUBUNIT PROTEIN 1"/>
    <property type="match status" value="1"/>
</dbReference>
<dbReference type="GO" id="GO:0005737">
    <property type="term" value="C:cytoplasm"/>
    <property type="evidence" value="ECO:0007669"/>
    <property type="project" value="UniProtKB-SubCell"/>
</dbReference>
<evidence type="ECO:0000256" key="2">
    <source>
        <dbReference type="HAMAP-Rule" id="MF_01477"/>
    </source>
</evidence>
<dbReference type="InterPro" id="IPR004394">
    <property type="entry name" value="Iojap/RsfS/C7orf30"/>
</dbReference>
<comment type="subunit">
    <text evidence="2">Interacts with ribosomal protein uL14 (rplN).</text>
</comment>
<comment type="function">
    <text evidence="2">Functions as a ribosomal silencing factor. Interacts with ribosomal protein uL14 (rplN), blocking formation of intersubunit bridge B8. Prevents association of the 30S and 50S ribosomal subunits and the formation of functional ribosomes, thus repressing translation.</text>
</comment>
<evidence type="ECO:0000313" key="3">
    <source>
        <dbReference type="EMBL" id="KMT21558.1"/>
    </source>
</evidence>
<name>A0A0J8DB97_CLOCY</name>
<dbReference type="GO" id="GO:0017148">
    <property type="term" value="P:negative regulation of translation"/>
    <property type="evidence" value="ECO:0007669"/>
    <property type="project" value="UniProtKB-UniRule"/>
</dbReference>
<comment type="similarity">
    <text evidence="1 2">Belongs to the Iojap/RsfS family.</text>
</comment>
<comment type="caution">
    <text evidence="3">The sequence shown here is derived from an EMBL/GenBank/DDBJ whole genome shotgun (WGS) entry which is preliminary data.</text>
</comment>
<dbReference type="GO" id="GO:0042256">
    <property type="term" value="P:cytosolic ribosome assembly"/>
    <property type="evidence" value="ECO:0007669"/>
    <property type="project" value="UniProtKB-UniRule"/>
</dbReference>
<accession>A0A0J8DB97</accession>
<dbReference type="AlphaFoldDB" id="A0A0J8DB97"/>
<keyword evidence="4" id="KW-1185">Reference proteome</keyword>
<evidence type="ECO:0000313" key="4">
    <source>
        <dbReference type="Proteomes" id="UP000036756"/>
    </source>
</evidence>
<dbReference type="PATRIC" id="fig|1121307.3.peg.1176"/>
<keyword evidence="2" id="KW-0963">Cytoplasm</keyword>
<dbReference type="STRING" id="1121307.CLCY_2c03200"/>
<organism evidence="3 4">
    <name type="scientific">Clostridium cylindrosporum DSM 605</name>
    <dbReference type="NCBI Taxonomy" id="1121307"/>
    <lineage>
        <taxon>Bacteria</taxon>
        <taxon>Bacillati</taxon>
        <taxon>Bacillota</taxon>
        <taxon>Clostridia</taxon>
        <taxon>Eubacteriales</taxon>
        <taxon>Clostridiaceae</taxon>
        <taxon>Clostridium</taxon>
    </lineage>
</organism>
<dbReference type="EMBL" id="LFVU01000027">
    <property type="protein sequence ID" value="KMT21558.1"/>
    <property type="molecule type" value="Genomic_DNA"/>
</dbReference>
<reference evidence="3 4" key="1">
    <citation type="submission" date="2015-06" db="EMBL/GenBank/DDBJ databases">
        <title>Draft genome sequence of the purine-degrading Clostridium cylindrosporum HC-1 (DSM 605).</title>
        <authorList>
            <person name="Poehlein A."/>
            <person name="Schiel-Bengelsdorf B."/>
            <person name="Bengelsdorf F."/>
            <person name="Daniel R."/>
            <person name="Duerre P."/>
        </authorList>
    </citation>
    <scope>NUCLEOTIDE SEQUENCE [LARGE SCALE GENOMIC DNA]</scope>
    <source>
        <strain evidence="3 4">DSM 605</strain>
    </source>
</reference>
<dbReference type="Pfam" id="PF02410">
    <property type="entry name" value="RsfS"/>
    <property type="match status" value="1"/>
</dbReference>
<dbReference type="HAMAP" id="MF_01477">
    <property type="entry name" value="Iojap_RsfS"/>
    <property type="match status" value="1"/>
</dbReference>
<dbReference type="GO" id="GO:0043023">
    <property type="term" value="F:ribosomal large subunit binding"/>
    <property type="evidence" value="ECO:0007669"/>
    <property type="project" value="TreeGrafter"/>
</dbReference>
<protein>
    <recommendedName>
        <fullName evidence="2">Ribosomal silencing factor RsfS</fullName>
    </recommendedName>
</protein>
<dbReference type="InterPro" id="IPR043519">
    <property type="entry name" value="NT_sf"/>
</dbReference>